<keyword evidence="1" id="KW-0812">Transmembrane</keyword>
<evidence type="ECO:0000256" key="1">
    <source>
        <dbReference type="SAM" id="Phobius"/>
    </source>
</evidence>
<keyword evidence="1" id="KW-0472">Membrane</keyword>
<dbReference type="PANTHER" id="PTHR45757:SF11">
    <property type="entry name" value="MAJOR FACILITATOR SUPERFAMILY (MFS) PROFILE DOMAIN-CONTAINING PROTEIN"/>
    <property type="match status" value="1"/>
</dbReference>
<organism evidence="2 3">
    <name type="scientific">Ditylenchus destructor</name>
    <dbReference type="NCBI Taxonomy" id="166010"/>
    <lineage>
        <taxon>Eukaryota</taxon>
        <taxon>Metazoa</taxon>
        <taxon>Ecdysozoa</taxon>
        <taxon>Nematoda</taxon>
        <taxon>Chromadorea</taxon>
        <taxon>Rhabditida</taxon>
        <taxon>Tylenchina</taxon>
        <taxon>Tylenchomorpha</taxon>
        <taxon>Sphaerularioidea</taxon>
        <taxon>Anguinidae</taxon>
        <taxon>Anguininae</taxon>
        <taxon>Ditylenchus</taxon>
    </lineage>
</organism>
<feature type="transmembrane region" description="Helical" evidence="1">
    <location>
        <begin position="225"/>
        <end position="246"/>
    </location>
</feature>
<keyword evidence="3" id="KW-1185">Reference proteome</keyword>
<dbReference type="EMBL" id="JAKKPZ010000031">
    <property type="protein sequence ID" value="KAI1709274.1"/>
    <property type="molecule type" value="Genomic_DNA"/>
</dbReference>
<evidence type="ECO:0000313" key="3">
    <source>
        <dbReference type="Proteomes" id="UP001201812"/>
    </source>
</evidence>
<name>A0AAD4MW86_9BILA</name>
<feature type="transmembrane region" description="Helical" evidence="1">
    <location>
        <begin position="165"/>
        <end position="186"/>
    </location>
</feature>
<reference evidence="2" key="1">
    <citation type="submission" date="2022-01" db="EMBL/GenBank/DDBJ databases">
        <title>Genome Sequence Resource for Two Populations of Ditylenchus destructor, the Migratory Endoparasitic Phytonematode.</title>
        <authorList>
            <person name="Zhang H."/>
            <person name="Lin R."/>
            <person name="Xie B."/>
        </authorList>
    </citation>
    <scope>NUCLEOTIDE SEQUENCE</scope>
    <source>
        <strain evidence="2">BazhouSP</strain>
    </source>
</reference>
<feature type="transmembrane region" description="Helical" evidence="1">
    <location>
        <begin position="126"/>
        <end position="145"/>
    </location>
</feature>
<dbReference type="Proteomes" id="UP001201812">
    <property type="component" value="Unassembled WGS sequence"/>
</dbReference>
<dbReference type="PANTHER" id="PTHR45757">
    <property type="entry name" value="PROTEIN CBG23364-RELATED"/>
    <property type="match status" value="1"/>
</dbReference>
<evidence type="ECO:0000313" key="2">
    <source>
        <dbReference type="EMBL" id="KAI1709274.1"/>
    </source>
</evidence>
<dbReference type="GO" id="GO:0016020">
    <property type="term" value="C:membrane"/>
    <property type="evidence" value="ECO:0007669"/>
    <property type="project" value="TreeGrafter"/>
</dbReference>
<accession>A0AAD4MW86</accession>
<feature type="transmembrane region" description="Helical" evidence="1">
    <location>
        <begin position="51"/>
        <end position="71"/>
    </location>
</feature>
<protein>
    <submittedName>
        <fullName evidence="2">Major facilitator superfamily domain-containing protein</fullName>
    </submittedName>
</protein>
<dbReference type="AlphaFoldDB" id="A0AAD4MW86"/>
<feature type="transmembrane region" description="Helical" evidence="1">
    <location>
        <begin position="18"/>
        <end position="39"/>
    </location>
</feature>
<gene>
    <name evidence="2" type="ORF">DdX_11345</name>
</gene>
<sequence length="324" mass="35837">MPALTQIPHYWAPMKEQALYMAILSCYMQLGIIFTMPVTGALCESKWEWPAAYYLHGTLCALLFTLFFIFYRDTPKQSWFTSDSELDVLEADRAVLTNSKQDNESQSLSNGRHQQRIPYKQMLTDSSMWACLSAGTGSALAYYFFALYGPTYMNKVLKVTVEHTGIFVAIPFVLAIGGKLLFGPGMDYIGIFTMKARIVWTTIIAQIFNVICYVILGIFPATSALLAQLLIIVVLVSNGVGFVGLARNAQVTAQQHSHFIMAILAMINSLVTLGLPLAISAIAGENTPAEWSLIFFIMAAILFALDIGFGLLAKTKPRPWTAEI</sequence>
<dbReference type="GO" id="GO:0022857">
    <property type="term" value="F:transmembrane transporter activity"/>
    <property type="evidence" value="ECO:0007669"/>
    <property type="project" value="InterPro"/>
</dbReference>
<dbReference type="InterPro" id="IPR011701">
    <property type="entry name" value="MFS"/>
</dbReference>
<keyword evidence="1" id="KW-1133">Transmembrane helix</keyword>
<dbReference type="Pfam" id="PF07690">
    <property type="entry name" value="MFS_1"/>
    <property type="match status" value="1"/>
</dbReference>
<dbReference type="Gene3D" id="1.20.1250.20">
    <property type="entry name" value="MFS general substrate transporter like domains"/>
    <property type="match status" value="2"/>
</dbReference>
<feature type="transmembrane region" description="Helical" evidence="1">
    <location>
        <begin position="258"/>
        <end position="279"/>
    </location>
</feature>
<proteinExistence type="predicted"/>
<dbReference type="SUPFAM" id="SSF103473">
    <property type="entry name" value="MFS general substrate transporter"/>
    <property type="match status" value="1"/>
</dbReference>
<comment type="caution">
    <text evidence="2">The sequence shown here is derived from an EMBL/GenBank/DDBJ whole genome shotgun (WGS) entry which is preliminary data.</text>
</comment>
<feature type="transmembrane region" description="Helical" evidence="1">
    <location>
        <begin position="291"/>
        <end position="313"/>
    </location>
</feature>
<dbReference type="InterPro" id="IPR036259">
    <property type="entry name" value="MFS_trans_sf"/>
</dbReference>
<feature type="transmembrane region" description="Helical" evidence="1">
    <location>
        <begin position="198"/>
        <end position="219"/>
    </location>
</feature>